<gene>
    <name evidence="7" type="ORF">ACEZDE_01465</name>
</gene>
<dbReference type="PANTHER" id="PTHR43273:SF8">
    <property type="entry name" value="RADICAL SAM DOMAIN PROTEIN"/>
    <property type="match status" value="1"/>
</dbReference>
<keyword evidence="2" id="KW-0479">Metal-binding</keyword>
<dbReference type="SUPFAM" id="SSF102114">
    <property type="entry name" value="Radical SAM enzymes"/>
    <property type="match status" value="1"/>
</dbReference>
<dbReference type="RefSeq" id="WP_380530804.1">
    <property type="nucleotide sequence ID" value="NZ_JBHFAB010000001.1"/>
</dbReference>
<dbReference type="InterPro" id="IPR007197">
    <property type="entry name" value="rSAM"/>
</dbReference>
<evidence type="ECO:0000256" key="2">
    <source>
        <dbReference type="ARBA" id="ARBA00022723"/>
    </source>
</evidence>
<evidence type="ECO:0000256" key="3">
    <source>
        <dbReference type="ARBA" id="ARBA00023004"/>
    </source>
</evidence>
<dbReference type="NCBIfam" id="TIGR04269">
    <property type="entry name" value="SAM_SPASM_FxsB"/>
    <property type="match status" value="1"/>
</dbReference>
<protein>
    <submittedName>
        <fullName evidence="7">FxsB family cyclophane-forming radical SAM/SPASM peptide maturase</fullName>
    </submittedName>
</protein>
<dbReference type="SFLD" id="SFLDG01067">
    <property type="entry name" value="SPASM/twitch_domain_containing"/>
    <property type="match status" value="1"/>
</dbReference>
<dbReference type="SFLD" id="SFLDG01072">
    <property type="entry name" value="dehydrogenase_like"/>
    <property type="match status" value="1"/>
</dbReference>
<evidence type="ECO:0000256" key="5">
    <source>
        <dbReference type="SAM" id="MobiDB-lite"/>
    </source>
</evidence>
<evidence type="ECO:0000313" key="7">
    <source>
        <dbReference type="EMBL" id="MFC1415318.1"/>
    </source>
</evidence>
<dbReference type="SFLD" id="SFLDG01386">
    <property type="entry name" value="main_SPASM_domain-containing"/>
    <property type="match status" value="1"/>
</dbReference>
<accession>A0ABV6VNZ6</accession>
<dbReference type="Pfam" id="PF04055">
    <property type="entry name" value="Radical_SAM"/>
    <property type="match status" value="1"/>
</dbReference>
<keyword evidence="3" id="KW-0408">Iron</keyword>
<dbReference type="EMBL" id="JBHFAB010000001">
    <property type="protein sequence ID" value="MFC1415318.1"/>
    <property type="molecule type" value="Genomic_DNA"/>
</dbReference>
<dbReference type="NCBIfam" id="TIGR04267">
    <property type="entry name" value="mod_HExxH"/>
    <property type="match status" value="1"/>
</dbReference>
<sequence>MDSETAVFRQFVLKLHSRCDLACDHCYVYEHADTSWRGKPLKPTPATLRRTARRIAEHAFAHGLPEVRVVLHGGEPLLAGLGTIRLAAEALRSELGRRCALDLRIQTNGVGLDQDFLDLFEAHRISVGISLDGDRAANDLHRRYADGRSSHDRVLRGVALLRRPRYRHLYAGLLCTVDVRNDPLAVYAALRALEPPALDFLLPHATWEQPPLRPEGPGSTPYADWLGVIRDRWLAEGRPVPVRMFDSVLRTLDGRSSLTESLGLEPADLVVVETDGTLEQADSLKTAYDGAPATGLDVWTHSFDDAAAHPGLADRRRGAEGLSATCGACPVLRSCGGGLYAHRYRADTGFLNPSVYCDDLKEFIGRTAERRTAERRGTPDPHPAAPTDAQLDELAAGPGGAGVVLELADAERFVNGLLLDNLRRRAAGDPAVAAAWELVLRLGDEAPDAVEQVLGHPYLRPWAERALSGRRAEGTEQPADPAGLAEPAAAMALRAGAAVEVPVPVRDGLLRLPTLGVLRTGAVDRVLVDAAGRSVTTTGGERLRLDRDEPRWQPVRRAALPAAGGLAGWTLALEDADPERDCYRSEPSARLNADELACWERELIDAWRMVAVGLPEYAEGLREGLSALTPLVGLPGGRLHSASVRSAFGAVGIARPGTPELLAELLLHEFQHVKLGAVLDLADLFDRGHRGRFTVPWRSDPRPVEGALQGTYAHLALGDFWRARAEALAGPAAAAAARRGDRFLAWTAEVCTALLESGALSPSGVRFVSVMRATVAAKRS</sequence>
<dbReference type="Proteomes" id="UP001592531">
    <property type="component" value="Unassembled WGS sequence"/>
</dbReference>
<dbReference type="InterPro" id="IPR023867">
    <property type="entry name" value="Sulphatase_maturase_rSAM"/>
</dbReference>
<dbReference type="PANTHER" id="PTHR43273">
    <property type="entry name" value="ANAEROBIC SULFATASE-MATURATING ENZYME HOMOLOG ASLB-RELATED"/>
    <property type="match status" value="1"/>
</dbReference>
<feature type="compositionally biased region" description="Basic and acidic residues" evidence="5">
    <location>
        <begin position="369"/>
        <end position="379"/>
    </location>
</feature>
<keyword evidence="1" id="KW-0949">S-adenosyl-L-methionine</keyword>
<proteinExistence type="predicted"/>
<evidence type="ECO:0000256" key="4">
    <source>
        <dbReference type="ARBA" id="ARBA00023014"/>
    </source>
</evidence>
<comment type="caution">
    <text evidence="7">The sequence shown here is derived from an EMBL/GenBank/DDBJ whole genome shotgun (WGS) entry which is preliminary data.</text>
</comment>
<evidence type="ECO:0000259" key="6">
    <source>
        <dbReference type="PROSITE" id="PS51918"/>
    </source>
</evidence>
<dbReference type="CDD" id="cd01335">
    <property type="entry name" value="Radical_SAM"/>
    <property type="match status" value="1"/>
</dbReference>
<reference evidence="7 8" key="1">
    <citation type="submission" date="2024-09" db="EMBL/GenBank/DDBJ databases">
        <authorList>
            <person name="Lee S.D."/>
        </authorList>
    </citation>
    <scope>NUCLEOTIDE SEQUENCE [LARGE SCALE GENOMIC DNA]</scope>
    <source>
        <strain evidence="7 8">N8-3</strain>
    </source>
</reference>
<dbReference type="Gene3D" id="3.20.20.70">
    <property type="entry name" value="Aldolase class I"/>
    <property type="match status" value="1"/>
</dbReference>
<dbReference type="PROSITE" id="PS51918">
    <property type="entry name" value="RADICAL_SAM"/>
    <property type="match status" value="1"/>
</dbReference>
<dbReference type="InterPro" id="IPR026337">
    <property type="entry name" value="AKG_HExxH"/>
</dbReference>
<evidence type="ECO:0000256" key="1">
    <source>
        <dbReference type="ARBA" id="ARBA00022691"/>
    </source>
</evidence>
<keyword evidence="8" id="KW-1185">Reference proteome</keyword>
<organism evidence="7 8">
    <name type="scientific">Streptacidiphilus cavernicola</name>
    <dbReference type="NCBI Taxonomy" id="3342716"/>
    <lineage>
        <taxon>Bacteria</taxon>
        <taxon>Bacillati</taxon>
        <taxon>Actinomycetota</taxon>
        <taxon>Actinomycetes</taxon>
        <taxon>Kitasatosporales</taxon>
        <taxon>Streptomycetaceae</taxon>
        <taxon>Streptacidiphilus</taxon>
    </lineage>
</organism>
<evidence type="ECO:0000313" key="8">
    <source>
        <dbReference type="Proteomes" id="UP001592531"/>
    </source>
</evidence>
<dbReference type="InterPro" id="IPR013785">
    <property type="entry name" value="Aldolase_TIM"/>
</dbReference>
<name>A0ABV6VNZ6_9ACTN</name>
<feature type="compositionally biased region" description="Low complexity" evidence="5">
    <location>
        <begin position="385"/>
        <end position="395"/>
    </location>
</feature>
<feature type="region of interest" description="Disordered" evidence="5">
    <location>
        <begin position="369"/>
        <end position="395"/>
    </location>
</feature>
<keyword evidence="4" id="KW-0411">Iron-sulfur</keyword>
<dbReference type="SFLD" id="SFLDS00029">
    <property type="entry name" value="Radical_SAM"/>
    <property type="match status" value="1"/>
</dbReference>
<feature type="domain" description="Radical SAM core" evidence="6">
    <location>
        <begin position="5"/>
        <end position="255"/>
    </location>
</feature>
<dbReference type="InterPro" id="IPR058240">
    <property type="entry name" value="rSAM_sf"/>
</dbReference>
<dbReference type="InterPro" id="IPR026335">
    <property type="entry name" value="rSAM_SPASM_FxsB"/>
</dbReference>